<reference evidence="1" key="1">
    <citation type="submission" date="2019-11" db="EMBL/GenBank/DDBJ databases">
        <authorList>
            <person name="Liu Y."/>
            <person name="Hou J."/>
            <person name="Li T.-Q."/>
            <person name="Guan C.-H."/>
            <person name="Wu X."/>
            <person name="Wu H.-Z."/>
            <person name="Ling F."/>
            <person name="Zhang R."/>
            <person name="Shi X.-G."/>
            <person name="Ren J.-P."/>
            <person name="Chen E.-F."/>
            <person name="Sun J.-M."/>
        </authorList>
    </citation>
    <scope>NUCLEOTIDE SEQUENCE</scope>
    <source>
        <strain evidence="1">Adult_tree_wgs_1</strain>
        <tissue evidence="1">Leaves</tissue>
    </source>
</reference>
<keyword evidence="2" id="KW-1185">Reference proteome</keyword>
<dbReference type="EMBL" id="WJXA01000008">
    <property type="protein sequence ID" value="KAF7136015.1"/>
    <property type="molecule type" value="Genomic_DNA"/>
</dbReference>
<dbReference type="Proteomes" id="UP000626092">
    <property type="component" value="Unassembled WGS sequence"/>
</dbReference>
<gene>
    <name evidence="1" type="ORF">RHSIM_Rhsim08G0220100</name>
</gene>
<dbReference type="AlphaFoldDB" id="A0A834LHG3"/>
<dbReference type="OrthoDB" id="1807393at2759"/>
<organism evidence="1 2">
    <name type="scientific">Rhododendron simsii</name>
    <name type="common">Sims's rhododendron</name>
    <dbReference type="NCBI Taxonomy" id="118357"/>
    <lineage>
        <taxon>Eukaryota</taxon>
        <taxon>Viridiplantae</taxon>
        <taxon>Streptophyta</taxon>
        <taxon>Embryophyta</taxon>
        <taxon>Tracheophyta</taxon>
        <taxon>Spermatophyta</taxon>
        <taxon>Magnoliopsida</taxon>
        <taxon>eudicotyledons</taxon>
        <taxon>Gunneridae</taxon>
        <taxon>Pentapetalae</taxon>
        <taxon>asterids</taxon>
        <taxon>Ericales</taxon>
        <taxon>Ericaceae</taxon>
        <taxon>Ericoideae</taxon>
        <taxon>Rhodoreae</taxon>
        <taxon>Rhododendron</taxon>
    </lineage>
</organism>
<proteinExistence type="predicted"/>
<accession>A0A834LHG3</accession>
<comment type="caution">
    <text evidence="1">The sequence shown here is derived from an EMBL/GenBank/DDBJ whole genome shotgun (WGS) entry which is preliminary data.</text>
</comment>
<name>A0A834LHG3_RHOSS</name>
<evidence type="ECO:0000313" key="1">
    <source>
        <dbReference type="EMBL" id="KAF7136015.1"/>
    </source>
</evidence>
<evidence type="ECO:0000313" key="2">
    <source>
        <dbReference type="Proteomes" id="UP000626092"/>
    </source>
</evidence>
<protein>
    <submittedName>
        <fullName evidence="1">Uncharacterized protein</fullName>
    </submittedName>
</protein>
<sequence>MTPRKEGPELREKIKKILHKALDKLIEAIWNVVEEEVIAEDGGSVEAEKAMLPVEDAGKGTDWTVGVEDGGRVEEEDEEMVEIKEIGLFICKITRDFKPEKLTEIVMNRMESYEQLASRIHLAWSDRSHEELHEVVPDISECWPEGYLDFFTLDGKKLETSLPWSQFEKELHHIEVGVFE</sequence>